<protein>
    <submittedName>
        <fullName evidence="2">Uncharacterized protein</fullName>
    </submittedName>
</protein>
<dbReference type="AlphaFoldDB" id="A0A2Z6NF13"/>
<dbReference type="Proteomes" id="UP000242715">
    <property type="component" value="Unassembled WGS sequence"/>
</dbReference>
<comment type="similarity">
    <text evidence="1">Belongs to the peptidase S10 family.</text>
</comment>
<sequence>VDELLALGVNVTIYNGQVDLICSTKGTEAWVKKLKWPGLQNFLSKDRTPLYCGSERNTKGFFKSYENLSFYWILYAGHIASVDQPCTSLNMVGAITQSPAP</sequence>
<dbReference type="Gene3D" id="3.40.50.1820">
    <property type="entry name" value="alpha/beta hydrolase"/>
    <property type="match status" value="1"/>
</dbReference>
<dbReference type="SUPFAM" id="SSF53474">
    <property type="entry name" value="alpha/beta-Hydrolases"/>
    <property type="match status" value="1"/>
</dbReference>
<dbReference type="OrthoDB" id="443318at2759"/>
<reference evidence="3" key="1">
    <citation type="journal article" date="2017" name="Front. Plant Sci.">
        <title>Climate Clever Clovers: New Paradigm to Reduce the Environmental Footprint of Ruminants by Breeding Low Methanogenic Forages Utilizing Haplotype Variation.</title>
        <authorList>
            <person name="Kaur P."/>
            <person name="Appels R."/>
            <person name="Bayer P.E."/>
            <person name="Keeble-Gagnere G."/>
            <person name="Wang J."/>
            <person name="Hirakawa H."/>
            <person name="Shirasawa K."/>
            <person name="Vercoe P."/>
            <person name="Stefanova K."/>
            <person name="Durmic Z."/>
            <person name="Nichols P."/>
            <person name="Revell C."/>
            <person name="Isobe S.N."/>
            <person name="Edwards D."/>
            <person name="Erskine W."/>
        </authorList>
    </citation>
    <scope>NUCLEOTIDE SEQUENCE [LARGE SCALE GENOMIC DNA]</scope>
    <source>
        <strain evidence="3">cv. Daliak</strain>
    </source>
</reference>
<proteinExistence type="inferred from homology"/>
<dbReference type="EMBL" id="DF973573">
    <property type="protein sequence ID" value="GAU34980.1"/>
    <property type="molecule type" value="Genomic_DNA"/>
</dbReference>
<accession>A0A2Z6NF13</accession>
<organism evidence="2 3">
    <name type="scientific">Trifolium subterraneum</name>
    <name type="common">Subterranean clover</name>
    <dbReference type="NCBI Taxonomy" id="3900"/>
    <lineage>
        <taxon>Eukaryota</taxon>
        <taxon>Viridiplantae</taxon>
        <taxon>Streptophyta</taxon>
        <taxon>Embryophyta</taxon>
        <taxon>Tracheophyta</taxon>
        <taxon>Spermatophyta</taxon>
        <taxon>Magnoliopsida</taxon>
        <taxon>eudicotyledons</taxon>
        <taxon>Gunneridae</taxon>
        <taxon>Pentapetalae</taxon>
        <taxon>rosids</taxon>
        <taxon>fabids</taxon>
        <taxon>Fabales</taxon>
        <taxon>Fabaceae</taxon>
        <taxon>Papilionoideae</taxon>
        <taxon>50 kb inversion clade</taxon>
        <taxon>NPAAA clade</taxon>
        <taxon>Hologalegina</taxon>
        <taxon>IRL clade</taxon>
        <taxon>Trifolieae</taxon>
        <taxon>Trifolium</taxon>
    </lineage>
</organism>
<dbReference type="Pfam" id="PF00450">
    <property type="entry name" value="Peptidase_S10"/>
    <property type="match status" value="1"/>
</dbReference>
<dbReference type="InterPro" id="IPR001563">
    <property type="entry name" value="Peptidase_S10"/>
</dbReference>
<evidence type="ECO:0000256" key="1">
    <source>
        <dbReference type="ARBA" id="ARBA00009431"/>
    </source>
</evidence>
<dbReference type="InterPro" id="IPR029058">
    <property type="entry name" value="AB_hydrolase_fold"/>
</dbReference>
<evidence type="ECO:0000313" key="3">
    <source>
        <dbReference type="Proteomes" id="UP000242715"/>
    </source>
</evidence>
<evidence type="ECO:0000313" key="2">
    <source>
        <dbReference type="EMBL" id="GAU34980.1"/>
    </source>
</evidence>
<gene>
    <name evidence="2" type="ORF">TSUD_103020</name>
</gene>
<keyword evidence="3" id="KW-1185">Reference proteome</keyword>
<dbReference type="GO" id="GO:0006508">
    <property type="term" value="P:proteolysis"/>
    <property type="evidence" value="ECO:0007669"/>
    <property type="project" value="InterPro"/>
</dbReference>
<feature type="non-terminal residue" evidence="2">
    <location>
        <position position="1"/>
    </location>
</feature>
<name>A0A2Z6NF13_TRISU</name>
<dbReference type="GO" id="GO:0004185">
    <property type="term" value="F:serine-type carboxypeptidase activity"/>
    <property type="evidence" value="ECO:0007669"/>
    <property type="project" value="InterPro"/>
</dbReference>